<evidence type="ECO:0000256" key="6">
    <source>
        <dbReference type="ARBA" id="ARBA00022835"/>
    </source>
</evidence>
<dbReference type="PANTHER" id="PTHR11953">
    <property type="entry name" value="EXOSOME COMPLEX COMPONENT"/>
    <property type="match status" value="1"/>
</dbReference>
<dbReference type="Proteomes" id="UP000193411">
    <property type="component" value="Unassembled WGS sequence"/>
</dbReference>
<dbReference type="SUPFAM" id="SSF55666">
    <property type="entry name" value="Ribonuclease PH domain 2-like"/>
    <property type="match status" value="1"/>
</dbReference>
<evidence type="ECO:0000259" key="10">
    <source>
        <dbReference type="Pfam" id="PF01138"/>
    </source>
</evidence>
<dbReference type="GO" id="GO:0000177">
    <property type="term" value="C:cytoplasmic exosome (RNase complex)"/>
    <property type="evidence" value="ECO:0007669"/>
    <property type="project" value="TreeGrafter"/>
</dbReference>
<dbReference type="GO" id="GO:0003723">
    <property type="term" value="F:RNA binding"/>
    <property type="evidence" value="ECO:0007669"/>
    <property type="project" value="UniProtKB-KW"/>
</dbReference>
<dbReference type="GO" id="GO:0016075">
    <property type="term" value="P:rRNA catabolic process"/>
    <property type="evidence" value="ECO:0007669"/>
    <property type="project" value="TreeGrafter"/>
</dbReference>
<feature type="domain" description="Exoribonuclease phosphorolytic" evidence="10">
    <location>
        <begin position="51"/>
        <end position="179"/>
    </location>
</feature>
<keyword evidence="5" id="KW-0698">rRNA processing</keyword>
<feature type="region of interest" description="Disordered" evidence="9">
    <location>
        <begin position="1"/>
        <end position="48"/>
    </location>
</feature>
<accession>A0A1Y2I5Y4</accession>
<dbReference type="GO" id="GO:0071051">
    <property type="term" value="P:poly(A)-dependent snoRNA 3'-end processing"/>
    <property type="evidence" value="ECO:0007669"/>
    <property type="project" value="TreeGrafter"/>
</dbReference>
<evidence type="ECO:0000256" key="8">
    <source>
        <dbReference type="ARBA" id="ARBA00023242"/>
    </source>
</evidence>
<keyword evidence="11" id="KW-0689">Ribosomal protein</keyword>
<evidence type="ECO:0000313" key="12">
    <source>
        <dbReference type="Proteomes" id="UP000193411"/>
    </source>
</evidence>
<comment type="similarity">
    <text evidence="3">Belongs to the RNase PH family.</text>
</comment>
<keyword evidence="7" id="KW-0694">RNA-binding</keyword>
<dbReference type="GO" id="GO:0005840">
    <property type="term" value="C:ribosome"/>
    <property type="evidence" value="ECO:0007669"/>
    <property type="project" value="UniProtKB-KW"/>
</dbReference>
<evidence type="ECO:0000256" key="2">
    <source>
        <dbReference type="ARBA" id="ARBA00004496"/>
    </source>
</evidence>
<evidence type="ECO:0000256" key="4">
    <source>
        <dbReference type="ARBA" id="ARBA00022490"/>
    </source>
</evidence>
<gene>
    <name evidence="11" type="ORF">BCR44DRAFT_39294</name>
</gene>
<dbReference type="STRING" id="765915.A0A1Y2I5Y4"/>
<dbReference type="InterPro" id="IPR050080">
    <property type="entry name" value="RNase_PH"/>
</dbReference>
<protein>
    <submittedName>
        <fullName evidence="11">Ribosomal protein S5 domain 2-type protein</fullName>
    </submittedName>
</protein>
<dbReference type="Pfam" id="PF01138">
    <property type="entry name" value="RNase_PH"/>
    <property type="match status" value="1"/>
</dbReference>
<evidence type="ECO:0000313" key="11">
    <source>
        <dbReference type="EMBL" id="ORZ41704.1"/>
    </source>
</evidence>
<dbReference type="InterPro" id="IPR001247">
    <property type="entry name" value="ExoRNase_PH_dom1"/>
</dbReference>
<evidence type="ECO:0000256" key="7">
    <source>
        <dbReference type="ARBA" id="ARBA00022884"/>
    </source>
</evidence>
<dbReference type="EMBL" id="MCFL01000001">
    <property type="protein sequence ID" value="ORZ41704.1"/>
    <property type="molecule type" value="Genomic_DNA"/>
</dbReference>
<comment type="subcellular location">
    <subcellularLocation>
        <location evidence="2">Cytoplasm</location>
    </subcellularLocation>
    <subcellularLocation>
        <location evidence="1">Nucleus</location>
    </subcellularLocation>
</comment>
<dbReference type="GO" id="GO:0006364">
    <property type="term" value="P:rRNA processing"/>
    <property type="evidence" value="ECO:0007669"/>
    <property type="project" value="UniProtKB-KW"/>
</dbReference>
<evidence type="ECO:0000256" key="1">
    <source>
        <dbReference type="ARBA" id="ARBA00004123"/>
    </source>
</evidence>
<dbReference type="AlphaFoldDB" id="A0A1Y2I5Y4"/>
<name>A0A1Y2I5Y4_9FUNG</name>
<dbReference type="OrthoDB" id="2504340at2759"/>
<keyword evidence="8" id="KW-0539">Nucleus</keyword>
<dbReference type="InterPro" id="IPR027408">
    <property type="entry name" value="PNPase/RNase_PH_dom_sf"/>
</dbReference>
<organism evidence="11 12">
    <name type="scientific">Catenaria anguillulae PL171</name>
    <dbReference type="NCBI Taxonomy" id="765915"/>
    <lineage>
        <taxon>Eukaryota</taxon>
        <taxon>Fungi</taxon>
        <taxon>Fungi incertae sedis</taxon>
        <taxon>Blastocladiomycota</taxon>
        <taxon>Blastocladiomycetes</taxon>
        <taxon>Blastocladiales</taxon>
        <taxon>Catenariaceae</taxon>
        <taxon>Catenaria</taxon>
    </lineage>
</organism>
<dbReference type="GO" id="GO:0071028">
    <property type="term" value="P:nuclear mRNA surveillance"/>
    <property type="evidence" value="ECO:0007669"/>
    <property type="project" value="TreeGrafter"/>
</dbReference>
<proteinExistence type="inferred from homology"/>
<evidence type="ECO:0000256" key="5">
    <source>
        <dbReference type="ARBA" id="ARBA00022552"/>
    </source>
</evidence>
<dbReference type="PANTHER" id="PTHR11953:SF2">
    <property type="entry name" value="EXOSOME COMPLEX COMPONENT MTR3"/>
    <property type="match status" value="1"/>
</dbReference>
<sequence length="302" mass="31800">MSGPAPDRKRIPAPQISLVPLPLDDHNDSPPAPAHAFSPTHRPDGRSATSLRPLVLLTGTTPRADGSALVELGRSKVVAAVYGPRADRKLTDPDQGRLNVDFRLATYAQKQRRGWIKSDLEKEYTKRVLDALLPSVRLEAFPKSMVDVHVNVLEEDGELAAVAAGITAASLALADAGIELFDLVAGVSAGFVASSSNGDQQETVVMDLTGLEEEKHASGTVMVAYMANVNQIAQYVQSGSVKEETAEVAMDYCVDAAAETHALMGKVLAASAASLLSPSLNGSTNDGVTVVDNGDDMEVDGK</sequence>
<dbReference type="InterPro" id="IPR036345">
    <property type="entry name" value="ExoRNase_PH_dom2_sf"/>
</dbReference>
<evidence type="ECO:0000256" key="3">
    <source>
        <dbReference type="ARBA" id="ARBA00006678"/>
    </source>
</evidence>
<dbReference type="CDD" id="cd11371">
    <property type="entry name" value="RNase_PH_MTR3"/>
    <property type="match status" value="1"/>
</dbReference>
<keyword evidence="6" id="KW-0271">Exosome</keyword>
<keyword evidence="11" id="KW-0687">Ribonucleoprotein</keyword>
<reference evidence="11 12" key="1">
    <citation type="submission" date="2016-07" db="EMBL/GenBank/DDBJ databases">
        <title>Pervasive Adenine N6-methylation of Active Genes in Fungi.</title>
        <authorList>
            <consortium name="DOE Joint Genome Institute"/>
            <person name="Mondo S.J."/>
            <person name="Dannebaum R.O."/>
            <person name="Kuo R.C."/>
            <person name="Labutti K."/>
            <person name="Haridas S."/>
            <person name="Kuo A."/>
            <person name="Salamov A."/>
            <person name="Ahrendt S.R."/>
            <person name="Lipzen A."/>
            <person name="Sullivan W."/>
            <person name="Andreopoulos W.B."/>
            <person name="Clum A."/>
            <person name="Lindquist E."/>
            <person name="Daum C."/>
            <person name="Ramamoorthy G.K."/>
            <person name="Gryganskyi A."/>
            <person name="Culley D."/>
            <person name="Magnuson J.K."/>
            <person name="James T.Y."/>
            <person name="O'Malley M.A."/>
            <person name="Stajich J.E."/>
            <person name="Spatafora J.W."/>
            <person name="Visel A."/>
            <person name="Grigoriev I.V."/>
        </authorList>
    </citation>
    <scope>NUCLEOTIDE SEQUENCE [LARGE SCALE GENOMIC DNA]</scope>
    <source>
        <strain evidence="11 12">PL171</strain>
    </source>
</reference>
<dbReference type="GO" id="GO:0005730">
    <property type="term" value="C:nucleolus"/>
    <property type="evidence" value="ECO:0007669"/>
    <property type="project" value="TreeGrafter"/>
</dbReference>
<comment type="caution">
    <text evidence="11">The sequence shown here is derived from an EMBL/GenBank/DDBJ whole genome shotgun (WGS) entry which is preliminary data.</text>
</comment>
<evidence type="ECO:0000256" key="9">
    <source>
        <dbReference type="SAM" id="MobiDB-lite"/>
    </source>
</evidence>
<feature type="compositionally biased region" description="Basic and acidic residues" evidence="9">
    <location>
        <begin position="1"/>
        <end position="10"/>
    </location>
</feature>
<dbReference type="GO" id="GO:0000176">
    <property type="term" value="C:nuclear exosome (RNase complex)"/>
    <property type="evidence" value="ECO:0007669"/>
    <property type="project" value="UniProtKB-ARBA"/>
</dbReference>
<dbReference type="InterPro" id="IPR020568">
    <property type="entry name" value="Ribosomal_Su5_D2-typ_SF"/>
</dbReference>
<keyword evidence="12" id="KW-1185">Reference proteome</keyword>
<dbReference type="Gene3D" id="3.30.230.70">
    <property type="entry name" value="GHMP Kinase, N-terminal domain"/>
    <property type="match status" value="1"/>
</dbReference>
<dbReference type="SUPFAM" id="SSF54211">
    <property type="entry name" value="Ribosomal protein S5 domain 2-like"/>
    <property type="match status" value="1"/>
</dbReference>
<dbReference type="GO" id="GO:0034475">
    <property type="term" value="P:U4 snRNA 3'-end processing"/>
    <property type="evidence" value="ECO:0007669"/>
    <property type="project" value="TreeGrafter"/>
</dbReference>
<keyword evidence="4" id="KW-0963">Cytoplasm</keyword>